<keyword evidence="3" id="KW-1185">Reference proteome</keyword>
<keyword evidence="1" id="KW-0472">Membrane</keyword>
<name>A0AA86MZC2_9BACT</name>
<dbReference type="KEGG" id="nti:DNFV4_02149"/>
<organism evidence="2 3">
    <name type="scientific">Nitrospira tepida</name>
    <dbReference type="NCBI Taxonomy" id="2973512"/>
    <lineage>
        <taxon>Bacteria</taxon>
        <taxon>Pseudomonadati</taxon>
        <taxon>Nitrospirota</taxon>
        <taxon>Nitrospiria</taxon>
        <taxon>Nitrospirales</taxon>
        <taxon>Nitrospiraceae</taxon>
        <taxon>Nitrospira</taxon>
    </lineage>
</organism>
<proteinExistence type="predicted"/>
<accession>A0AA86MZC2</accession>
<keyword evidence="1" id="KW-0812">Transmembrane</keyword>
<evidence type="ECO:0000313" key="3">
    <source>
        <dbReference type="Proteomes" id="UP001179121"/>
    </source>
</evidence>
<dbReference type="RefSeq" id="WP_213041734.1">
    <property type="nucleotide sequence ID" value="NZ_OX365700.1"/>
</dbReference>
<gene>
    <name evidence="2" type="ORF">DNFV4_02149</name>
</gene>
<dbReference type="AlphaFoldDB" id="A0AA86MZC2"/>
<keyword evidence="1" id="KW-1133">Transmembrane helix</keyword>
<evidence type="ECO:0000313" key="2">
    <source>
        <dbReference type="EMBL" id="CAI4031730.1"/>
    </source>
</evidence>
<reference evidence="2" key="1">
    <citation type="submission" date="2022-10" db="EMBL/GenBank/DDBJ databases">
        <authorList>
            <person name="Koch H."/>
        </authorList>
    </citation>
    <scope>NUCLEOTIDE SEQUENCE</scope>
    <source>
        <strain evidence="2">DNF</strain>
    </source>
</reference>
<evidence type="ECO:0000256" key="1">
    <source>
        <dbReference type="SAM" id="Phobius"/>
    </source>
</evidence>
<feature type="transmembrane region" description="Helical" evidence="1">
    <location>
        <begin position="12"/>
        <end position="32"/>
    </location>
</feature>
<protein>
    <submittedName>
        <fullName evidence="2">Uncharacterized protein</fullName>
    </submittedName>
</protein>
<dbReference type="Proteomes" id="UP001179121">
    <property type="component" value="Chromosome"/>
</dbReference>
<sequence>MDRLIDRRQRLLFWTVGLAYVSLTVWMHVWALEAGLPLPGEPKTPHHQVCTWIGTSGEAGSVVYLDIIRPIPIVFYNPVSLSQTPVLPVFSETVRARAPPILS</sequence>
<dbReference type="EMBL" id="OX365700">
    <property type="protein sequence ID" value="CAI4031730.1"/>
    <property type="molecule type" value="Genomic_DNA"/>
</dbReference>